<keyword evidence="2" id="KW-1185">Reference proteome</keyword>
<sequence length="226" mass="25019">MGGIRNYARSNFIKISSGTWRTIENKVFGAKQAQAFRFSISTNRQILAERNYNLSEILTREDCFKVLDDLAQGEAAMILPASVKGKWKRLATAFICPLTLIGVGIQQQPIQAQQNPSKTNVAALPDGIYLYGDSPQPNQVLQNYIVFQRQNDRVVGAIYAPRSDFACFTGTIQGNTLYGKAISAGKVQTVEVNTQLTNLHSIRTISSNDRRILSTCQETAQANISR</sequence>
<accession>K9VIW4</accession>
<dbReference type="EMBL" id="CP003614">
    <property type="protein sequence ID" value="AFZ07442.1"/>
    <property type="molecule type" value="Genomic_DNA"/>
</dbReference>
<gene>
    <name evidence="1" type="ORF">Osc7112_3047</name>
</gene>
<name>K9VIW4_9CYAN</name>
<dbReference type="eggNOG" id="COG3170">
    <property type="taxonomic scope" value="Bacteria"/>
</dbReference>
<dbReference type="KEGG" id="oni:Osc7112_3047"/>
<evidence type="ECO:0000313" key="2">
    <source>
        <dbReference type="Proteomes" id="UP000010478"/>
    </source>
</evidence>
<dbReference type="STRING" id="179408.Osc7112_3047"/>
<reference evidence="1 2" key="1">
    <citation type="submission" date="2012-05" db="EMBL/GenBank/DDBJ databases">
        <title>Finished chromosome of genome of Oscillatoria sp. PCC 7112.</title>
        <authorList>
            <consortium name="US DOE Joint Genome Institute"/>
            <person name="Gugger M."/>
            <person name="Coursin T."/>
            <person name="Rippka R."/>
            <person name="Tandeau De Marsac N."/>
            <person name="Huntemann M."/>
            <person name="Wei C.-L."/>
            <person name="Han J."/>
            <person name="Detter J.C."/>
            <person name="Han C."/>
            <person name="Tapia R."/>
            <person name="Davenport K."/>
            <person name="Daligault H."/>
            <person name="Erkkila T."/>
            <person name="Gu W."/>
            <person name="Munk A.C.C."/>
            <person name="Teshima H."/>
            <person name="Xu Y."/>
            <person name="Chain P."/>
            <person name="Chen A."/>
            <person name="Krypides N."/>
            <person name="Mavromatis K."/>
            <person name="Markowitz V."/>
            <person name="Szeto E."/>
            <person name="Ivanova N."/>
            <person name="Mikhailova N."/>
            <person name="Ovchinnikova G."/>
            <person name="Pagani I."/>
            <person name="Pati A."/>
            <person name="Goodwin L."/>
            <person name="Peters L."/>
            <person name="Pitluck S."/>
            <person name="Woyke T."/>
            <person name="Kerfeld C."/>
        </authorList>
    </citation>
    <scope>NUCLEOTIDE SEQUENCE [LARGE SCALE GENOMIC DNA]</scope>
    <source>
        <strain evidence="1 2">PCC 7112</strain>
    </source>
</reference>
<proteinExistence type="predicted"/>
<organism evidence="1 2">
    <name type="scientific">Phormidium nigroviride PCC 7112</name>
    <dbReference type="NCBI Taxonomy" id="179408"/>
    <lineage>
        <taxon>Bacteria</taxon>
        <taxon>Bacillati</taxon>
        <taxon>Cyanobacteriota</taxon>
        <taxon>Cyanophyceae</taxon>
        <taxon>Oscillatoriophycideae</taxon>
        <taxon>Oscillatoriales</taxon>
        <taxon>Oscillatoriaceae</taxon>
        <taxon>Phormidium</taxon>
    </lineage>
</organism>
<dbReference type="HOGENOM" id="CLU_1223745_0_0_3"/>
<dbReference type="Proteomes" id="UP000010478">
    <property type="component" value="Chromosome"/>
</dbReference>
<protein>
    <submittedName>
        <fullName evidence="1">Uncharacterized protein</fullName>
    </submittedName>
</protein>
<dbReference type="AlphaFoldDB" id="K9VIW4"/>
<evidence type="ECO:0000313" key="1">
    <source>
        <dbReference type="EMBL" id="AFZ07442.1"/>
    </source>
</evidence>